<evidence type="ECO:0000313" key="3">
    <source>
        <dbReference type="Proteomes" id="UP000006556"/>
    </source>
</evidence>
<evidence type="ECO:0008006" key="4">
    <source>
        <dbReference type="Google" id="ProtNLM"/>
    </source>
</evidence>
<keyword evidence="1" id="KW-0472">Membrane</keyword>
<proteinExistence type="predicted"/>
<dbReference type="STRING" id="370438.PTH_2172"/>
<gene>
    <name evidence="2" type="ordered locus">PTH_2172</name>
</gene>
<dbReference type="AlphaFoldDB" id="A5D089"/>
<name>A5D089_PELTS</name>
<dbReference type="eggNOG" id="ENOG502ZG0B">
    <property type="taxonomic scope" value="Bacteria"/>
</dbReference>
<dbReference type="HOGENOM" id="CLU_184244_1_0_9"/>
<dbReference type="TCDB" id="1.E.29.2.5">
    <property type="family name" value="the holin hol44 (hol44) family"/>
</dbReference>
<feature type="transmembrane region" description="Helical" evidence="1">
    <location>
        <begin position="26"/>
        <end position="44"/>
    </location>
</feature>
<keyword evidence="3" id="KW-1185">Reference proteome</keyword>
<reference evidence="3" key="1">
    <citation type="journal article" date="2008" name="Genome Res.">
        <title>The genome of Pelotomaculum thermopropionicum reveals niche-associated evolution in anaerobic microbiota.</title>
        <authorList>
            <person name="Kosaka T."/>
            <person name="Kato S."/>
            <person name="Shimoyama T."/>
            <person name="Ishii S."/>
            <person name="Abe T."/>
            <person name="Watanabe K."/>
        </authorList>
    </citation>
    <scope>NUCLEOTIDE SEQUENCE [LARGE SCALE GENOMIC DNA]</scope>
    <source>
        <strain evidence="3">DSM 13744 / JCM 10971 / SI</strain>
    </source>
</reference>
<accession>A5D089</accession>
<organism evidence="2 3">
    <name type="scientific">Pelotomaculum thermopropionicum (strain DSM 13744 / JCM 10971 / SI)</name>
    <dbReference type="NCBI Taxonomy" id="370438"/>
    <lineage>
        <taxon>Bacteria</taxon>
        <taxon>Bacillati</taxon>
        <taxon>Bacillota</taxon>
        <taxon>Clostridia</taxon>
        <taxon>Eubacteriales</taxon>
        <taxon>Desulfotomaculaceae</taxon>
        <taxon>Pelotomaculum</taxon>
    </lineage>
</organism>
<evidence type="ECO:0000313" key="2">
    <source>
        <dbReference type="EMBL" id="BAF60353.1"/>
    </source>
</evidence>
<sequence length="78" mass="8219">MTYEAAFVAAVIMAIAQFAKGYIPSRFVPLVTMVLGIVAGIVYLPNTGIQDGIMNGVILALSANGLFDVTKMMHSKGV</sequence>
<keyword evidence="1" id="KW-0812">Transmembrane</keyword>
<dbReference type="Proteomes" id="UP000006556">
    <property type="component" value="Chromosome"/>
</dbReference>
<protein>
    <recommendedName>
        <fullName evidence="4">Holin</fullName>
    </recommendedName>
</protein>
<evidence type="ECO:0000256" key="1">
    <source>
        <dbReference type="SAM" id="Phobius"/>
    </source>
</evidence>
<dbReference type="EMBL" id="AP009389">
    <property type="protein sequence ID" value="BAF60353.1"/>
    <property type="molecule type" value="Genomic_DNA"/>
</dbReference>
<keyword evidence="1" id="KW-1133">Transmembrane helix</keyword>
<dbReference type="KEGG" id="pth:PTH_2172"/>